<sequence length="62" mass="7148">MSWHENYVLEIGLPSLVSSHSAVEQFCKLSKTICKIADYNGFWEGPGNTAEYTEKRCMFRML</sequence>
<gene>
    <name evidence="1" type="ORF">dnm_058690</name>
</gene>
<accession>A0A975BQG9</accession>
<evidence type="ECO:0000313" key="1">
    <source>
        <dbReference type="EMBL" id="QTA89812.1"/>
    </source>
</evidence>
<organism evidence="1 2">
    <name type="scientific">Desulfonema magnum</name>
    <dbReference type="NCBI Taxonomy" id="45655"/>
    <lineage>
        <taxon>Bacteria</taxon>
        <taxon>Pseudomonadati</taxon>
        <taxon>Thermodesulfobacteriota</taxon>
        <taxon>Desulfobacteria</taxon>
        <taxon>Desulfobacterales</taxon>
        <taxon>Desulfococcaceae</taxon>
        <taxon>Desulfonema</taxon>
    </lineage>
</organism>
<name>A0A975BQG9_9BACT</name>
<reference evidence="1" key="1">
    <citation type="journal article" date="2021" name="Microb. Physiol.">
        <title>Proteogenomic Insights into the Physiology of Marine, Sulfate-Reducing, Filamentous Desulfonema limicola and Desulfonema magnum.</title>
        <authorList>
            <person name="Schnaars V."/>
            <person name="Wohlbrand L."/>
            <person name="Scheve S."/>
            <person name="Hinrichs C."/>
            <person name="Reinhardt R."/>
            <person name="Rabus R."/>
        </authorList>
    </citation>
    <scope>NUCLEOTIDE SEQUENCE</scope>
    <source>
        <strain evidence="1">4be13</strain>
    </source>
</reference>
<dbReference type="EMBL" id="CP061800">
    <property type="protein sequence ID" value="QTA89812.1"/>
    <property type="molecule type" value="Genomic_DNA"/>
</dbReference>
<protein>
    <submittedName>
        <fullName evidence="1">Uncharacterized protein</fullName>
    </submittedName>
</protein>
<keyword evidence="2" id="KW-1185">Reference proteome</keyword>
<evidence type="ECO:0000313" key="2">
    <source>
        <dbReference type="Proteomes" id="UP000663722"/>
    </source>
</evidence>
<dbReference type="KEGG" id="dmm:dnm_058690"/>
<proteinExistence type="predicted"/>
<dbReference type="AlphaFoldDB" id="A0A975BQG9"/>
<dbReference type="Proteomes" id="UP000663722">
    <property type="component" value="Chromosome"/>
</dbReference>